<dbReference type="RefSeq" id="WP_268074366.1">
    <property type="nucleotide sequence ID" value="NZ_CP109965.1"/>
</dbReference>
<keyword evidence="1" id="KW-1133">Transmembrane helix</keyword>
<dbReference type="Proteomes" id="UP001163726">
    <property type="component" value="Chromosome"/>
</dbReference>
<keyword evidence="3" id="KW-1185">Reference proteome</keyword>
<evidence type="ECO:0008006" key="4">
    <source>
        <dbReference type="Google" id="ProtNLM"/>
    </source>
</evidence>
<evidence type="ECO:0000313" key="3">
    <source>
        <dbReference type="Proteomes" id="UP001163726"/>
    </source>
</evidence>
<keyword evidence="1" id="KW-0812">Transmembrane</keyword>
<protein>
    <recommendedName>
        <fullName evidence="4">MSHA biogenesis protein MshP</fullName>
    </recommendedName>
</protein>
<proteinExistence type="predicted"/>
<accession>A0ABY7ALD7</accession>
<evidence type="ECO:0000256" key="1">
    <source>
        <dbReference type="SAM" id="Phobius"/>
    </source>
</evidence>
<organism evidence="2 3">
    <name type="scientific">Catenovulum adriaticum</name>
    <dbReference type="NCBI Taxonomy" id="2984846"/>
    <lineage>
        <taxon>Bacteria</taxon>
        <taxon>Pseudomonadati</taxon>
        <taxon>Pseudomonadota</taxon>
        <taxon>Gammaproteobacteria</taxon>
        <taxon>Alteromonadales</taxon>
        <taxon>Alteromonadaceae</taxon>
        <taxon>Catenovulum</taxon>
    </lineage>
</organism>
<sequence length="148" mass="15895">MRHKPAILSFKSKQSGSMLVTGLFIIVFMAVLLAGILRTINVGGINTAYEVVGTRALLAAQTGLEVGLSRLYPLNSQNSATCTAVKASPNPISLPNINAFKSCSVTLNCETRVDVNNNKDLFVITAKSKCNHSELSTSRKLEIEAIEL</sequence>
<reference evidence="2" key="1">
    <citation type="submission" date="2022-10" db="EMBL/GenBank/DDBJ databases">
        <title>Catenovulum adriacola sp. nov. isolated in the Harbour of Susak.</title>
        <authorList>
            <person name="Schoch T."/>
            <person name="Reich S.J."/>
            <person name="Stoeferle S."/>
            <person name="Flaiz M."/>
            <person name="Kazda M."/>
            <person name="Riedel C.U."/>
            <person name="Duerre P."/>
        </authorList>
    </citation>
    <scope>NUCLEOTIDE SEQUENCE</scope>
    <source>
        <strain evidence="2">TS8</strain>
    </source>
</reference>
<name>A0ABY7ALD7_9ALTE</name>
<feature type="transmembrane region" description="Helical" evidence="1">
    <location>
        <begin position="20"/>
        <end position="37"/>
    </location>
</feature>
<gene>
    <name evidence="2" type="ORF">OLW01_13120</name>
</gene>
<dbReference type="EMBL" id="CP109965">
    <property type="protein sequence ID" value="WAJ70067.1"/>
    <property type="molecule type" value="Genomic_DNA"/>
</dbReference>
<keyword evidence="1" id="KW-0472">Membrane</keyword>
<evidence type="ECO:0000313" key="2">
    <source>
        <dbReference type="EMBL" id="WAJ70067.1"/>
    </source>
</evidence>